<evidence type="ECO:0000256" key="5">
    <source>
        <dbReference type="SAM" id="MobiDB-lite"/>
    </source>
</evidence>
<feature type="compositionally biased region" description="Acidic residues" evidence="5">
    <location>
        <begin position="537"/>
        <end position="546"/>
    </location>
</feature>
<organism evidence="6 7">
    <name type="scientific">Lujinxingia sediminis</name>
    <dbReference type="NCBI Taxonomy" id="2480984"/>
    <lineage>
        <taxon>Bacteria</taxon>
        <taxon>Deltaproteobacteria</taxon>
        <taxon>Bradymonadales</taxon>
        <taxon>Lujinxingiaceae</taxon>
        <taxon>Lujinxingia</taxon>
    </lineage>
</organism>
<sequence length="733" mass="76991">MGERRSIGFVICMRFEMVKRGLYGLAALGMTASMVVPAVASADQVLVFGDASGSRTSVEVELRAQGHTVRSVATLPATLDGYDSIWSFYAFDELPASKHSALRAFVEGGGGLYLSGDHDGCCGANNDSVEAVINALTADGVQLGNQGTIDAPYVFSAVAPGGLTTTPNTLTTLGPGMPGGISQVPEENIFLRSAGNTPVGAAWTASDMVRGKGRAVVLMDVDWFRRSGANAFIENVQTFLCDDSDGDGVCAARDAFDAQPDAYSTLEDSSLDVVAPGVLGNDVYEGNRTKIAQLLSEPTHGQLVWNTDGSFSYSPDANFNGTDSFTYRATDGVKHTLPLTVTITVTPVNDAPFFVDPTPEDGTVFEVGEGELLEIQFLADDVDGELLTYSAGALPAGAQLYAMTGELMWSPTWEAAGSHEAVIWVNDGYLRDERTITLISTFLDNDEDGLPDTWELSVGLDPTTPDSDDDGISDGEEVGDDLANPIDTDEDEVIDALDDDSDGDGIPDSEEAGDSDLATPAIDSDNDGTPDFRSPDSDGDGVDDGDDNCRLVANADQLDTDDDGEGDACSDDKDGDGEDDAFDNCPLIANADQADLDDDGVGDVCDGDLDGDEVDNDDDNCPLIANADQADLDGDGIGDACDEDIDGDGLTNDEEDELGTDPENSDTDDDGYEDGEEVEQGTDPNDPHSFPGSWESLSGEGCSSTGSTPSSLAWVLAALGALGWRRRRAEKGC</sequence>
<feature type="compositionally biased region" description="Acidic residues" evidence="5">
    <location>
        <begin position="594"/>
        <end position="620"/>
    </location>
</feature>
<evidence type="ECO:0000256" key="1">
    <source>
        <dbReference type="ARBA" id="ARBA00004613"/>
    </source>
</evidence>
<keyword evidence="2" id="KW-0964">Secreted</keyword>
<evidence type="ECO:0000313" key="7">
    <source>
        <dbReference type="Proteomes" id="UP000282926"/>
    </source>
</evidence>
<keyword evidence="7" id="KW-1185">Reference proteome</keyword>
<dbReference type="InterPro" id="IPR010221">
    <property type="entry name" value="VCBS_dom"/>
</dbReference>
<dbReference type="PROSITE" id="PS51234">
    <property type="entry name" value="TSP3"/>
    <property type="match status" value="2"/>
</dbReference>
<dbReference type="InterPro" id="IPR017897">
    <property type="entry name" value="Thrombospondin_3_rpt"/>
</dbReference>
<evidence type="ECO:0008006" key="8">
    <source>
        <dbReference type="Google" id="ProtNLM"/>
    </source>
</evidence>
<dbReference type="Pfam" id="PF17963">
    <property type="entry name" value="Big_9"/>
    <property type="match status" value="1"/>
</dbReference>
<dbReference type="InterPro" id="IPR059100">
    <property type="entry name" value="TSP3_bac"/>
</dbReference>
<dbReference type="InterPro" id="IPR003367">
    <property type="entry name" value="Thrombospondin_3-like_rpt"/>
</dbReference>
<feature type="compositionally biased region" description="Acidic residues" evidence="5">
    <location>
        <begin position="487"/>
        <end position="514"/>
    </location>
</feature>
<dbReference type="InterPro" id="IPR013783">
    <property type="entry name" value="Ig-like_fold"/>
</dbReference>
<accession>A0ABY0CU19</accession>
<protein>
    <recommendedName>
        <fullName evidence="8">Tandem-95 repeat protein</fullName>
    </recommendedName>
</protein>
<dbReference type="InterPro" id="IPR015919">
    <property type="entry name" value="Cadherin-like_sf"/>
</dbReference>
<dbReference type="InterPro" id="IPR028974">
    <property type="entry name" value="TSP_type-3_rpt"/>
</dbReference>
<dbReference type="Pfam" id="PF02412">
    <property type="entry name" value="TSP_3"/>
    <property type="match status" value="4"/>
</dbReference>
<feature type="region of interest" description="Disordered" evidence="5">
    <location>
        <begin position="450"/>
        <end position="709"/>
    </location>
</feature>
<comment type="subcellular location">
    <subcellularLocation>
        <location evidence="1">Secreted</location>
    </subcellularLocation>
</comment>
<dbReference type="NCBIfam" id="TIGR03382">
    <property type="entry name" value="GC_trans_RRR"/>
    <property type="match status" value="1"/>
</dbReference>
<name>A0ABY0CU19_9DELT</name>
<proteinExistence type="predicted"/>
<dbReference type="Proteomes" id="UP000282926">
    <property type="component" value="Unassembled WGS sequence"/>
</dbReference>
<dbReference type="Gene3D" id="2.60.40.3440">
    <property type="match status" value="1"/>
</dbReference>
<dbReference type="PANTHER" id="PTHR10199">
    <property type="entry name" value="THROMBOSPONDIN"/>
    <property type="match status" value="1"/>
</dbReference>
<dbReference type="InterPro" id="IPR017756">
    <property type="entry name" value="TM_Gly-Cys-Arg_CS"/>
</dbReference>
<dbReference type="SUPFAM" id="SSF103647">
    <property type="entry name" value="TSP type-3 repeat"/>
    <property type="match status" value="3"/>
</dbReference>
<dbReference type="Pfam" id="PF05345">
    <property type="entry name" value="He_PIG"/>
    <property type="match status" value="1"/>
</dbReference>
<dbReference type="Pfam" id="PF18884">
    <property type="entry name" value="TSP3_bac"/>
    <property type="match status" value="2"/>
</dbReference>
<evidence type="ECO:0000256" key="4">
    <source>
        <dbReference type="ARBA" id="ARBA00022837"/>
    </source>
</evidence>
<keyword evidence="4" id="KW-0106">Calcium</keyword>
<dbReference type="PANTHER" id="PTHR10199:SF119">
    <property type="entry name" value="RE20510P"/>
    <property type="match status" value="1"/>
</dbReference>
<evidence type="ECO:0000313" key="6">
    <source>
        <dbReference type="EMBL" id="RVU45818.1"/>
    </source>
</evidence>
<dbReference type="NCBIfam" id="TIGR03901">
    <property type="entry name" value="MYXO-CTERM"/>
    <property type="match status" value="1"/>
</dbReference>
<gene>
    <name evidence="6" type="ORF">EA187_08650</name>
</gene>
<dbReference type="SUPFAM" id="SSF49313">
    <property type="entry name" value="Cadherin-like"/>
    <property type="match status" value="1"/>
</dbReference>
<dbReference type="Gene3D" id="4.10.1080.10">
    <property type="entry name" value="TSP type-3 repeat"/>
    <property type="match status" value="2"/>
</dbReference>
<reference evidence="6 7" key="1">
    <citation type="submission" date="2019-01" db="EMBL/GenBank/DDBJ databases">
        <title>Lujinxingia litoralis gen. nov., sp. nov. and Lujinxingia sediminis gen. nov., sp. nov., new members in the order Bradymonadales, isolated from coastal sediment.</title>
        <authorList>
            <person name="Li C.-M."/>
        </authorList>
    </citation>
    <scope>NUCLEOTIDE SEQUENCE [LARGE SCALE GENOMIC DNA]</scope>
    <source>
        <strain evidence="6 7">SEH01</strain>
    </source>
</reference>
<feature type="compositionally biased region" description="Acidic residues" evidence="5">
    <location>
        <begin position="466"/>
        <end position="480"/>
    </location>
</feature>
<dbReference type="Gene3D" id="2.60.40.10">
    <property type="entry name" value="Immunoglobulins"/>
    <property type="match status" value="1"/>
</dbReference>
<dbReference type="InterPro" id="IPR024038">
    <property type="entry name" value="MYXO-CTERM"/>
</dbReference>
<keyword evidence="3" id="KW-0732">Signal</keyword>
<dbReference type="NCBIfam" id="TIGR01965">
    <property type="entry name" value="VCBS_repeat"/>
    <property type="match status" value="1"/>
</dbReference>
<evidence type="ECO:0000256" key="2">
    <source>
        <dbReference type="ARBA" id="ARBA00022525"/>
    </source>
</evidence>
<dbReference type="EMBL" id="SADD01000003">
    <property type="protein sequence ID" value="RVU45818.1"/>
    <property type="molecule type" value="Genomic_DNA"/>
</dbReference>
<comment type="caution">
    <text evidence="6">The sequence shown here is derived from an EMBL/GenBank/DDBJ whole genome shotgun (WGS) entry which is preliminary data.</text>
</comment>
<feature type="compositionally biased region" description="Acidic residues" evidence="5">
    <location>
        <begin position="630"/>
        <end position="680"/>
    </location>
</feature>
<feature type="compositionally biased region" description="Acidic residues" evidence="5">
    <location>
        <begin position="558"/>
        <end position="582"/>
    </location>
</feature>
<evidence type="ECO:0000256" key="3">
    <source>
        <dbReference type="ARBA" id="ARBA00022729"/>
    </source>
</evidence>